<dbReference type="Pfam" id="PF06985">
    <property type="entry name" value="HET"/>
    <property type="match status" value="1"/>
</dbReference>
<dbReference type="Proteomes" id="UP000825890">
    <property type="component" value="Unassembled WGS sequence"/>
</dbReference>
<dbReference type="AlphaFoldDB" id="A0A9P3CNH1"/>
<organism evidence="3 4">
    <name type="scientific">Cercospora kikuchii</name>
    <dbReference type="NCBI Taxonomy" id="84275"/>
    <lineage>
        <taxon>Eukaryota</taxon>
        <taxon>Fungi</taxon>
        <taxon>Dikarya</taxon>
        <taxon>Ascomycota</taxon>
        <taxon>Pezizomycotina</taxon>
        <taxon>Dothideomycetes</taxon>
        <taxon>Dothideomycetidae</taxon>
        <taxon>Mycosphaerellales</taxon>
        <taxon>Mycosphaerellaceae</taxon>
        <taxon>Cercospora</taxon>
    </lineage>
</organism>
<dbReference type="InterPro" id="IPR010730">
    <property type="entry name" value="HET"/>
</dbReference>
<reference evidence="3 4" key="1">
    <citation type="submission" date="2021-01" db="EMBL/GenBank/DDBJ databases">
        <title>Cercospora kikuchii MAFF 305040 whole genome shotgun sequence.</title>
        <authorList>
            <person name="Kashiwa T."/>
            <person name="Suzuki T."/>
        </authorList>
    </citation>
    <scope>NUCLEOTIDE SEQUENCE [LARGE SCALE GENOMIC DNA]</scope>
    <source>
        <strain evidence="3 4">MAFF 305040</strain>
    </source>
</reference>
<comment type="caution">
    <text evidence="3">The sequence shown here is derived from an EMBL/GenBank/DDBJ whole genome shotgun (WGS) entry which is preliminary data.</text>
</comment>
<keyword evidence="4" id="KW-1185">Reference proteome</keyword>
<evidence type="ECO:0000313" key="4">
    <source>
        <dbReference type="Proteomes" id="UP000825890"/>
    </source>
</evidence>
<sequence>MSDVSLGDISERQSSDMSDFDGVSSDNDDDILDFSNEAAYLTNLADPMKSYIFYSTSNITERIGAEGPNFRLLRIRHGSPASELHCDLVKRPMYEAGIDYSAISYSWGQGLAKGTMSIGFLSQKFDVTHHLLQALRRMRNELRPVYVWVDAICINQKDLDEKAAQIPLMAQIFNQAKEVIVWLGEGVMPGLPSLLSLCTRPNVWWTRLWVLQETLYAASEPMVLLESGKMSMSELLDCWRPVLDPDFLNEASSHGLPSTMDPASVRHMREGFDQISQLRDAWMEQSFAGVPQKPLMEWIRLTLRRHCTERIDRIYALLNVIPEKEARHFQPDYRKSSNDLFREVIDYYLHHTSWQLPALQQLVDDLHGDRARALYLRSVEPTAISYESLTCPREPKRASGHIFWRFITLGVRPTLSLYTVASDKVLGILRARTADQLHHEIIRCNLWWNEGAIKQALTSYFKHVARLRDSLPDENSAQLSGWSAELSASEVGTINADWSSYLGDNAPFSEFHSIFMTVSGVVGIQLPRDRSHVGRGEYLYFTASGGLGHVARDRLLTATCFVAKTEKLDAFIAAHSLLTKAPVDISLPNHACMVMSDPSSISL</sequence>
<protein>
    <recommendedName>
        <fullName evidence="2">Heterokaryon incompatibility domain-containing protein</fullName>
    </recommendedName>
</protein>
<dbReference type="OrthoDB" id="3650563at2759"/>
<evidence type="ECO:0000256" key="1">
    <source>
        <dbReference type="SAM" id="MobiDB-lite"/>
    </source>
</evidence>
<dbReference type="RefSeq" id="XP_044659119.1">
    <property type="nucleotide sequence ID" value="XM_044803184.1"/>
</dbReference>
<dbReference type="GeneID" id="68293399"/>
<evidence type="ECO:0000313" key="3">
    <source>
        <dbReference type="EMBL" id="GIZ44632.1"/>
    </source>
</evidence>
<dbReference type="PANTHER" id="PTHR24148">
    <property type="entry name" value="ANKYRIN REPEAT DOMAIN-CONTAINING PROTEIN 39 HOMOLOG-RELATED"/>
    <property type="match status" value="1"/>
</dbReference>
<evidence type="ECO:0000259" key="2">
    <source>
        <dbReference type="Pfam" id="PF06985"/>
    </source>
</evidence>
<feature type="domain" description="Heterokaryon incompatibility" evidence="2">
    <location>
        <begin position="100"/>
        <end position="186"/>
    </location>
</feature>
<gene>
    <name evidence="3" type="ORF">CKM354_000782400</name>
</gene>
<dbReference type="InterPro" id="IPR052895">
    <property type="entry name" value="HetReg/Transcr_Mod"/>
</dbReference>
<proteinExistence type="predicted"/>
<accession>A0A9P3CNH1</accession>
<dbReference type="EMBL" id="BOLY01000004">
    <property type="protein sequence ID" value="GIZ44632.1"/>
    <property type="molecule type" value="Genomic_DNA"/>
</dbReference>
<name>A0A9P3CNH1_9PEZI</name>
<feature type="region of interest" description="Disordered" evidence="1">
    <location>
        <begin position="1"/>
        <end position="24"/>
    </location>
</feature>
<dbReference type="PANTHER" id="PTHR24148:SF64">
    <property type="entry name" value="HETEROKARYON INCOMPATIBILITY DOMAIN-CONTAINING PROTEIN"/>
    <property type="match status" value="1"/>
</dbReference>